<evidence type="ECO:0000256" key="1">
    <source>
        <dbReference type="ARBA" id="ARBA00000900"/>
    </source>
</evidence>
<feature type="region of interest" description="Disordered" evidence="10">
    <location>
        <begin position="443"/>
        <end position="514"/>
    </location>
</feature>
<evidence type="ECO:0000313" key="13">
    <source>
        <dbReference type="Proteomes" id="UP001375240"/>
    </source>
</evidence>
<dbReference type="GO" id="GO:0005634">
    <property type="term" value="C:nucleus"/>
    <property type="evidence" value="ECO:0007669"/>
    <property type="project" value="TreeGrafter"/>
</dbReference>
<evidence type="ECO:0000256" key="2">
    <source>
        <dbReference type="ARBA" id="ARBA00004906"/>
    </source>
</evidence>
<evidence type="ECO:0000313" key="12">
    <source>
        <dbReference type="EMBL" id="KAK6346892.1"/>
    </source>
</evidence>
<feature type="compositionally biased region" description="Gly residues" evidence="10">
    <location>
        <begin position="472"/>
        <end position="488"/>
    </location>
</feature>
<dbReference type="InterPro" id="IPR001841">
    <property type="entry name" value="Znf_RING"/>
</dbReference>
<feature type="compositionally biased region" description="Polar residues" evidence="10">
    <location>
        <begin position="138"/>
        <end position="154"/>
    </location>
</feature>
<reference evidence="12 13" key="1">
    <citation type="submission" date="2019-10" db="EMBL/GenBank/DDBJ databases">
        <authorList>
            <person name="Palmer J.M."/>
        </authorList>
    </citation>
    <scope>NUCLEOTIDE SEQUENCE [LARGE SCALE GENOMIC DNA]</scope>
    <source>
        <strain evidence="12 13">TWF696</strain>
    </source>
</reference>
<dbReference type="EMBL" id="JAVHNQ010000005">
    <property type="protein sequence ID" value="KAK6346892.1"/>
    <property type="molecule type" value="Genomic_DNA"/>
</dbReference>
<dbReference type="EC" id="2.3.2.27" evidence="3"/>
<dbReference type="Gene3D" id="3.30.40.10">
    <property type="entry name" value="Zinc/RING finger domain, C3HC4 (zinc finger)"/>
    <property type="match status" value="1"/>
</dbReference>
<comment type="catalytic activity">
    <reaction evidence="1">
        <text>S-ubiquitinyl-[E2 ubiquitin-conjugating enzyme]-L-cysteine + [acceptor protein]-L-lysine = [E2 ubiquitin-conjugating enzyme]-L-cysteine + N(6)-ubiquitinyl-[acceptor protein]-L-lysine.</text>
        <dbReference type="EC" id="2.3.2.27"/>
    </reaction>
</comment>
<dbReference type="GO" id="GO:0006511">
    <property type="term" value="P:ubiquitin-dependent protein catabolic process"/>
    <property type="evidence" value="ECO:0007669"/>
    <property type="project" value="TreeGrafter"/>
</dbReference>
<dbReference type="AlphaFoldDB" id="A0AAV9UU65"/>
<keyword evidence="5" id="KW-0479">Metal-binding</keyword>
<evidence type="ECO:0000256" key="9">
    <source>
        <dbReference type="PROSITE-ProRule" id="PRU00175"/>
    </source>
</evidence>
<evidence type="ECO:0000256" key="5">
    <source>
        <dbReference type="ARBA" id="ARBA00022723"/>
    </source>
</evidence>
<proteinExistence type="predicted"/>
<keyword evidence="4" id="KW-0808">Transferase</keyword>
<evidence type="ECO:0000259" key="11">
    <source>
        <dbReference type="PROSITE" id="PS50089"/>
    </source>
</evidence>
<comment type="caution">
    <text evidence="12">The sequence shown here is derived from an EMBL/GenBank/DDBJ whole genome shotgun (WGS) entry which is preliminary data.</text>
</comment>
<organism evidence="12 13">
    <name type="scientific">Orbilia brochopaga</name>
    <dbReference type="NCBI Taxonomy" id="3140254"/>
    <lineage>
        <taxon>Eukaryota</taxon>
        <taxon>Fungi</taxon>
        <taxon>Dikarya</taxon>
        <taxon>Ascomycota</taxon>
        <taxon>Pezizomycotina</taxon>
        <taxon>Orbiliomycetes</taxon>
        <taxon>Orbiliales</taxon>
        <taxon>Orbiliaceae</taxon>
        <taxon>Orbilia</taxon>
    </lineage>
</organism>
<feature type="domain" description="RING-type" evidence="11">
    <location>
        <begin position="401"/>
        <end position="442"/>
    </location>
</feature>
<dbReference type="SUPFAM" id="SSF57850">
    <property type="entry name" value="RING/U-box"/>
    <property type="match status" value="1"/>
</dbReference>
<dbReference type="GO" id="GO:0008270">
    <property type="term" value="F:zinc ion binding"/>
    <property type="evidence" value="ECO:0007669"/>
    <property type="project" value="UniProtKB-KW"/>
</dbReference>
<feature type="compositionally biased region" description="Low complexity" evidence="10">
    <location>
        <begin position="115"/>
        <end position="126"/>
    </location>
</feature>
<dbReference type="InterPro" id="IPR013083">
    <property type="entry name" value="Znf_RING/FYVE/PHD"/>
</dbReference>
<dbReference type="SMART" id="SM00184">
    <property type="entry name" value="RING"/>
    <property type="match status" value="1"/>
</dbReference>
<keyword evidence="6 9" id="KW-0863">Zinc-finger</keyword>
<dbReference type="FunFam" id="3.30.40.10:FF:000069">
    <property type="entry name" value="E3 ubiquitin-protein ligase RNF115"/>
    <property type="match status" value="1"/>
</dbReference>
<feature type="compositionally biased region" description="Low complexity" evidence="10">
    <location>
        <begin position="162"/>
        <end position="171"/>
    </location>
</feature>
<evidence type="ECO:0000256" key="8">
    <source>
        <dbReference type="ARBA" id="ARBA00022833"/>
    </source>
</evidence>
<dbReference type="Proteomes" id="UP001375240">
    <property type="component" value="Unassembled WGS sequence"/>
</dbReference>
<keyword evidence="13" id="KW-1185">Reference proteome</keyword>
<evidence type="ECO:0000256" key="7">
    <source>
        <dbReference type="ARBA" id="ARBA00022786"/>
    </source>
</evidence>
<name>A0AAV9UU65_9PEZI</name>
<feature type="region of interest" description="Disordered" evidence="10">
    <location>
        <begin position="111"/>
        <end position="264"/>
    </location>
</feature>
<dbReference type="PROSITE" id="PS50089">
    <property type="entry name" value="ZF_RING_2"/>
    <property type="match status" value="1"/>
</dbReference>
<gene>
    <name evidence="12" type="ORF">TWF696_006994</name>
</gene>
<dbReference type="PANTHER" id="PTHR45931:SF3">
    <property type="entry name" value="RING ZINC FINGER-CONTAINING PROTEIN"/>
    <property type="match status" value="1"/>
</dbReference>
<evidence type="ECO:0000256" key="6">
    <source>
        <dbReference type="ARBA" id="ARBA00022771"/>
    </source>
</evidence>
<sequence>MSGSRTAMPPRQPSQTRELVYCHQCQNEWYKEQHGLQCPSCNSEFTEILENDTIDPREALYDNYEDFDSDDEHEDYTYDPHRHIHDHQHHGPQGSGFTLRMGGTGPSISFRTLRGEFGNPGPEGFPGSAGHVVGGLSPSRSSPFGVNFPNSSFDSAPPPPGRSQGSSPLPSDQSRRPPAPTSNFGNGGGPIAEMFTSIIQNIIGGNRGGGGGGGGADDNNPRSPNHPGNYGDDGGFPGAGQNNPGQGSNQGEGMRGSPLHDGPLFMQMPRGSGGMTYYSSTRTWTGPNGEVRTIRTSSPMPHPRMQGEQATLDLADILMNIIGSQAQPNEQDGMPGFLRAFGLGHGQSGDYAWSQQDMDRILSQLMEQHQGNAPPPASEESIRNLPKVKVTQAEVDEGTECVVCQDEFKVQEEVVKLPCRHIYHEECVTRWLETHDACPICRTPITPENERPQRSTPGGPPGGGPPQTNPEGSGGNSGSAGPSTGGNTGNMRTASGSGSAGPARWTWSASFGRS</sequence>
<dbReference type="GO" id="GO:0000209">
    <property type="term" value="P:protein polyubiquitination"/>
    <property type="evidence" value="ECO:0007669"/>
    <property type="project" value="UniProtKB-ARBA"/>
</dbReference>
<comment type="pathway">
    <text evidence="2">Protein modification; protein ubiquitination.</text>
</comment>
<feature type="compositionally biased region" description="Gly residues" evidence="10">
    <location>
        <begin position="205"/>
        <end position="216"/>
    </location>
</feature>
<dbReference type="GO" id="GO:0061630">
    <property type="term" value="F:ubiquitin protein ligase activity"/>
    <property type="evidence" value="ECO:0007669"/>
    <property type="project" value="UniProtKB-EC"/>
</dbReference>
<keyword evidence="7" id="KW-0833">Ubl conjugation pathway</keyword>
<evidence type="ECO:0000256" key="10">
    <source>
        <dbReference type="SAM" id="MobiDB-lite"/>
    </source>
</evidence>
<dbReference type="Pfam" id="PF13639">
    <property type="entry name" value="zf-RING_2"/>
    <property type="match status" value="1"/>
</dbReference>
<protein>
    <recommendedName>
        <fullName evidence="3">RING-type E3 ubiquitin transferase</fullName>
        <ecNumber evidence="3">2.3.2.27</ecNumber>
    </recommendedName>
</protein>
<accession>A0AAV9UU65</accession>
<dbReference type="InterPro" id="IPR051834">
    <property type="entry name" value="RING_finger_E3_ligase"/>
</dbReference>
<evidence type="ECO:0000256" key="3">
    <source>
        <dbReference type="ARBA" id="ARBA00012483"/>
    </source>
</evidence>
<evidence type="ECO:0000256" key="4">
    <source>
        <dbReference type="ARBA" id="ARBA00022679"/>
    </source>
</evidence>
<keyword evidence="8" id="KW-0862">Zinc</keyword>
<feature type="compositionally biased region" description="Pro residues" evidence="10">
    <location>
        <begin position="458"/>
        <end position="468"/>
    </location>
</feature>
<dbReference type="PANTHER" id="PTHR45931">
    <property type="entry name" value="SI:CH211-59O9.10"/>
    <property type="match status" value="1"/>
</dbReference>